<name>A0A1I0JJF8_9BACT</name>
<reference evidence="19" key="1">
    <citation type="submission" date="2016-10" db="EMBL/GenBank/DDBJ databases">
        <authorList>
            <person name="Varghese N."/>
            <person name="Submissions S."/>
        </authorList>
    </citation>
    <scope>NUCLEOTIDE SEQUENCE [LARGE SCALE GENOMIC DNA]</scope>
    <source>
        <strain evidence="19">DSM 16858</strain>
    </source>
</reference>
<dbReference type="UniPathway" id="UPA00140">
    <property type="reaction ID" value="UER00207"/>
</dbReference>
<comment type="function">
    <text evidence="13 15">Component of the sulfite reductase complex that catalyzes the 6-electron reduction of sulfite to sulfide. This is one of several activities required for the biosynthesis of L-cysteine from sulfate.</text>
</comment>
<evidence type="ECO:0000256" key="12">
    <source>
        <dbReference type="ARBA" id="ARBA00052219"/>
    </source>
</evidence>
<evidence type="ECO:0000259" key="17">
    <source>
        <dbReference type="Pfam" id="PF03460"/>
    </source>
</evidence>
<keyword evidence="4 15" id="KW-0028">Amino-acid biosynthesis</keyword>
<keyword evidence="19" id="KW-1185">Reference proteome</keyword>
<dbReference type="InterPro" id="IPR006066">
    <property type="entry name" value="NO2/SO3_Rdtase_FeS/sirohaem_BS"/>
</dbReference>
<dbReference type="RefSeq" id="WP_093521387.1">
    <property type="nucleotide sequence ID" value="NZ_FOIJ01000007.1"/>
</dbReference>
<feature type="domain" description="Nitrite/sulphite reductase 4Fe-4S" evidence="16">
    <location>
        <begin position="169"/>
        <end position="322"/>
    </location>
</feature>
<evidence type="ECO:0000256" key="5">
    <source>
        <dbReference type="ARBA" id="ARBA00022617"/>
    </source>
</evidence>
<dbReference type="PRINTS" id="PR00397">
    <property type="entry name" value="SIROHAEM"/>
</dbReference>
<dbReference type="InterPro" id="IPR005117">
    <property type="entry name" value="NiRdtase/SiRdtase_haem-b_fer"/>
</dbReference>
<evidence type="ECO:0000256" key="10">
    <source>
        <dbReference type="ARBA" id="ARBA00023014"/>
    </source>
</evidence>
<evidence type="ECO:0000256" key="6">
    <source>
        <dbReference type="ARBA" id="ARBA00022723"/>
    </source>
</evidence>
<dbReference type="Pfam" id="PF03460">
    <property type="entry name" value="NIR_SIR_ferr"/>
    <property type="match status" value="2"/>
</dbReference>
<dbReference type="GO" id="GO:0004783">
    <property type="term" value="F:sulfite reductase (NADPH) activity"/>
    <property type="evidence" value="ECO:0007669"/>
    <property type="project" value="UniProtKB-UniRule"/>
</dbReference>
<evidence type="ECO:0000256" key="15">
    <source>
        <dbReference type="HAMAP-Rule" id="MF_01540"/>
    </source>
</evidence>
<keyword evidence="8 15" id="KW-0560">Oxidoreductase</keyword>
<dbReference type="FunFam" id="3.30.413.10:FF:000004">
    <property type="entry name" value="Sulfite reductase [NADPH] hemoprotein beta-component"/>
    <property type="match status" value="1"/>
</dbReference>
<feature type="binding site" evidence="15">
    <location>
        <position position="429"/>
    </location>
    <ligand>
        <name>[4Fe-4S] cluster</name>
        <dbReference type="ChEBI" id="CHEBI:49883"/>
    </ligand>
</feature>
<dbReference type="PANTHER" id="PTHR11493:SF47">
    <property type="entry name" value="SULFITE REDUCTASE [NADPH] SUBUNIT BETA"/>
    <property type="match status" value="1"/>
</dbReference>
<dbReference type="Proteomes" id="UP000199181">
    <property type="component" value="Unassembled WGS sequence"/>
</dbReference>
<evidence type="ECO:0000256" key="11">
    <source>
        <dbReference type="ARBA" id="ARBA00023192"/>
    </source>
</evidence>
<evidence type="ECO:0000256" key="1">
    <source>
        <dbReference type="ARBA" id="ARBA00004774"/>
    </source>
</evidence>
<dbReference type="InterPro" id="IPR045854">
    <property type="entry name" value="NO2/SO3_Rdtase_4Fe4S_sf"/>
</dbReference>
<dbReference type="GO" id="GO:0009337">
    <property type="term" value="C:sulfite reductase complex (NADPH)"/>
    <property type="evidence" value="ECO:0007669"/>
    <property type="project" value="InterPro"/>
</dbReference>
<dbReference type="EC" id="1.8.1.2" evidence="15"/>
<dbReference type="GO" id="GO:0019344">
    <property type="term" value="P:cysteine biosynthetic process"/>
    <property type="evidence" value="ECO:0007669"/>
    <property type="project" value="UniProtKB-KW"/>
</dbReference>
<sequence length="564" mass="61887">MSKTPPKPLSEVEHIKAGSQLLRGTMAESLVDPVTGAIAPADTSLIKFHGSYQQDDRDIREERRLQKLEPDYSFMIRTRLPGGVCTPAQWLALDAISQKHANGTLRLTTRQAFQFHGIIKGDLKPVMGEIHAALLDTLAACGDVNRNVMCNPNPVDSRVHETVFQWTTRLSEHLLPKTRAYYEIWLNGEKVEGGEEEPIYGPTYLPRKFKAAVVVPPLNDVDVFSQDLGFIAILENGALAGFNVAVGGGMGATHGDAATYPRLADVIGFITPEQFLAVAENVVKVQRDYGDRTNRKHARLKYTIQDRGIAWFTAELESRLGFSLQPARPFAFDHNGDRFGWLEGHDGRWHLTLRLESGRVADTANAKLMTGLREIAKIHQGDFRLTPNQNLIIAGVPAGARKDIDALAAAHGLEGYRHSSPLRLNALACVALPTCGLAMAEAERYLPRVVGLLEDRLTAHGLQNEKILLRITGCPNGCARPYLAEIALVGKAPGRYNLHLGGDTRGQRLNNLYRENIDEAGVLEALEPLFAAYSRDRQPGEGFGDFTLRAGHVAPFSAAPSPAR</sequence>
<dbReference type="GO" id="GO:0000103">
    <property type="term" value="P:sulfate assimilation"/>
    <property type="evidence" value="ECO:0007669"/>
    <property type="project" value="UniProtKB-UniRule"/>
</dbReference>
<keyword evidence="10 15" id="KW-0411">Iron-sulfur</keyword>
<dbReference type="FunFam" id="3.30.413.10:FF:000003">
    <property type="entry name" value="Sulfite reductase [NADPH] hemoprotein beta-component"/>
    <property type="match status" value="1"/>
</dbReference>
<comment type="subunit">
    <text evidence="14 15">Alpha(8)-beta(8). The alpha component is a flavoprotein, the beta component is a hemoprotein.</text>
</comment>
<dbReference type="PANTHER" id="PTHR11493">
    <property type="entry name" value="SULFITE REDUCTASE [NADPH] SUBUNIT BETA-RELATED"/>
    <property type="match status" value="1"/>
</dbReference>
<accession>A0A1I0JJF8</accession>
<feature type="binding site" evidence="15">
    <location>
        <position position="474"/>
    </location>
    <ligand>
        <name>[4Fe-4S] cluster</name>
        <dbReference type="ChEBI" id="CHEBI:49883"/>
    </ligand>
</feature>
<keyword evidence="9 15" id="KW-0408">Iron</keyword>
<evidence type="ECO:0000256" key="7">
    <source>
        <dbReference type="ARBA" id="ARBA00022857"/>
    </source>
</evidence>
<feature type="domain" description="Nitrite/Sulfite reductase ferredoxin-like" evidence="17">
    <location>
        <begin position="71"/>
        <end position="132"/>
    </location>
</feature>
<comment type="similarity">
    <text evidence="2 15">Belongs to the nitrite and sulfite reductase 4Fe-4S domain family.</text>
</comment>
<dbReference type="Gene3D" id="3.30.413.10">
    <property type="entry name" value="Sulfite Reductase Hemoprotein, domain 1"/>
    <property type="match status" value="2"/>
</dbReference>
<evidence type="ECO:0000256" key="13">
    <source>
        <dbReference type="ARBA" id="ARBA00057160"/>
    </source>
</evidence>
<comment type="cofactor">
    <cofactor evidence="15">
        <name>[4Fe-4S] cluster</name>
        <dbReference type="ChEBI" id="CHEBI:49883"/>
    </cofactor>
    <text evidence="15">Binds 1 [4Fe-4S] cluster per subunit.</text>
</comment>
<keyword evidence="11 15" id="KW-0198">Cysteine biosynthesis</keyword>
<feature type="domain" description="Nitrite/Sulfite reductase ferredoxin-like" evidence="17">
    <location>
        <begin position="345"/>
        <end position="409"/>
    </location>
</feature>
<keyword evidence="7 15" id="KW-0521">NADP</keyword>
<dbReference type="HAMAP" id="MF_01540">
    <property type="entry name" value="CysI"/>
    <property type="match status" value="1"/>
</dbReference>
<gene>
    <name evidence="15" type="primary">cysI</name>
    <name evidence="18" type="ORF">SAMN05443639_107352</name>
</gene>
<dbReference type="GO" id="GO:0070814">
    <property type="term" value="P:hydrogen sulfide biosynthetic process"/>
    <property type="evidence" value="ECO:0007669"/>
    <property type="project" value="UniProtKB-UniRule"/>
</dbReference>
<evidence type="ECO:0000256" key="14">
    <source>
        <dbReference type="ARBA" id="ARBA00062253"/>
    </source>
</evidence>
<feature type="binding site" description="axial binding residue" evidence="15">
    <location>
        <position position="478"/>
    </location>
    <ligand>
        <name>siroheme</name>
        <dbReference type="ChEBI" id="CHEBI:60052"/>
    </ligand>
    <ligandPart>
        <name>Fe</name>
        <dbReference type="ChEBI" id="CHEBI:18248"/>
    </ligandPart>
</feature>
<dbReference type="InterPro" id="IPR045169">
    <property type="entry name" value="NO2/SO3_Rdtase_4Fe4S_prot"/>
</dbReference>
<dbReference type="Pfam" id="PF01077">
    <property type="entry name" value="NIR_SIR"/>
    <property type="match status" value="1"/>
</dbReference>
<dbReference type="InterPro" id="IPR036136">
    <property type="entry name" value="Nit/Sulf_reduc_fer-like_dom_sf"/>
</dbReference>
<dbReference type="InterPro" id="IPR011786">
    <property type="entry name" value="CysI"/>
</dbReference>
<dbReference type="NCBIfam" id="NF010029">
    <property type="entry name" value="PRK13504.1"/>
    <property type="match status" value="1"/>
</dbReference>
<organism evidence="18 19">
    <name type="scientific">Stigmatella erecta</name>
    <dbReference type="NCBI Taxonomy" id="83460"/>
    <lineage>
        <taxon>Bacteria</taxon>
        <taxon>Pseudomonadati</taxon>
        <taxon>Myxococcota</taxon>
        <taxon>Myxococcia</taxon>
        <taxon>Myxococcales</taxon>
        <taxon>Cystobacterineae</taxon>
        <taxon>Archangiaceae</taxon>
        <taxon>Stigmatella</taxon>
    </lineage>
</organism>
<comment type="cofactor">
    <cofactor evidence="15">
        <name>siroheme</name>
        <dbReference type="ChEBI" id="CHEBI:60052"/>
    </cofactor>
    <text evidence="15">Binds 1 siroheme per subunit.</text>
</comment>
<keyword evidence="6 15" id="KW-0479">Metal-binding</keyword>
<feature type="binding site" evidence="15">
    <location>
        <position position="435"/>
    </location>
    <ligand>
        <name>[4Fe-4S] cluster</name>
        <dbReference type="ChEBI" id="CHEBI:49883"/>
    </ligand>
</feature>
<comment type="catalytic activity">
    <reaction evidence="12 15">
        <text>hydrogen sulfide + 3 NADP(+) + 3 H2O = sulfite + 3 NADPH + 4 H(+)</text>
        <dbReference type="Rhea" id="RHEA:13801"/>
        <dbReference type="ChEBI" id="CHEBI:15377"/>
        <dbReference type="ChEBI" id="CHEBI:15378"/>
        <dbReference type="ChEBI" id="CHEBI:17359"/>
        <dbReference type="ChEBI" id="CHEBI:29919"/>
        <dbReference type="ChEBI" id="CHEBI:57783"/>
        <dbReference type="ChEBI" id="CHEBI:58349"/>
        <dbReference type="EC" id="1.8.1.2"/>
    </reaction>
</comment>
<dbReference type="NCBIfam" id="TIGR02041">
    <property type="entry name" value="CysI"/>
    <property type="match status" value="1"/>
</dbReference>
<evidence type="ECO:0000313" key="19">
    <source>
        <dbReference type="Proteomes" id="UP000199181"/>
    </source>
</evidence>
<dbReference type="GO" id="GO:0046872">
    <property type="term" value="F:metal ion binding"/>
    <property type="evidence" value="ECO:0007669"/>
    <property type="project" value="UniProtKB-KW"/>
</dbReference>
<evidence type="ECO:0000256" key="9">
    <source>
        <dbReference type="ARBA" id="ARBA00023004"/>
    </source>
</evidence>
<dbReference type="GO" id="GO:0051539">
    <property type="term" value="F:4 iron, 4 sulfur cluster binding"/>
    <property type="evidence" value="ECO:0007669"/>
    <property type="project" value="UniProtKB-KW"/>
</dbReference>
<evidence type="ECO:0000259" key="16">
    <source>
        <dbReference type="Pfam" id="PF01077"/>
    </source>
</evidence>
<dbReference type="SUPFAM" id="SSF56014">
    <property type="entry name" value="Nitrite and sulphite reductase 4Fe-4S domain-like"/>
    <property type="match status" value="2"/>
</dbReference>
<dbReference type="GO" id="GO:0050661">
    <property type="term" value="F:NADP binding"/>
    <property type="evidence" value="ECO:0007669"/>
    <property type="project" value="InterPro"/>
</dbReference>
<dbReference type="PROSITE" id="PS00365">
    <property type="entry name" value="NIR_SIR"/>
    <property type="match status" value="1"/>
</dbReference>
<evidence type="ECO:0000256" key="2">
    <source>
        <dbReference type="ARBA" id="ARBA00010429"/>
    </source>
</evidence>
<dbReference type="AlphaFoldDB" id="A0A1I0JJF8"/>
<dbReference type="GO" id="GO:0020037">
    <property type="term" value="F:heme binding"/>
    <property type="evidence" value="ECO:0007669"/>
    <property type="project" value="InterPro"/>
</dbReference>
<keyword evidence="5 15" id="KW-0349">Heme</keyword>
<dbReference type="EMBL" id="FOIJ01000007">
    <property type="protein sequence ID" value="SEU10531.1"/>
    <property type="molecule type" value="Genomic_DNA"/>
</dbReference>
<comment type="pathway">
    <text evidence="1 15">Sulfur metabolism; hydrogen sulfide biosynthesis; hydrogen sulfide from sulfite (NADPH route): step 1/1.</text>
</comment>
<keyword evidence="3 15" id="KW-0004">4Fe-4S</keyword>
<evidence type="ECO:0000256" key="4">
    <source>
        <dbReference type="ARBA" id="ARBA00022605"/>
    </source>
</evidence>
<feature type="binding site" evidence="15">
    <location>
        <position position="478"/>
    </location>
    <ligand>
        <name>[4Fe-4S] cluster</name>
        <dbReference type="ChEBI" id="CHEBI:49883"/>
    </ligand>
</feature>
<protein>
    <recommendedName>
        <fullName evidence="15">Sulfite reductase [NADPH] hemoprotein beta-component</fullName>
        <shortName evidence="15">SiR-HP</shortName>
        <shortName evidence="15">SiRHP</shortName>
        <ecNumber evidence="15">1.8.1.2</ecNumber>
    </recommendedName>
</protein>
<proteinExistence type="inferred from homology"/>
<dbReference type="SUPFAM" id="SSF55124">
    <property type="entry name" value="Nitrite/Sulfite reductase N-terminal domain-like"/>
    <property type="match status" value="2"/>
</dbReference>
<dbReference type="GO" id="GO:0050311">
    <property type="term" value="F:sulfite reductase (ferredoxin) activity"/>
    <property type="evidence" value="ECO:0007669"/>
    <property type="project" value="TreeGrafter"/>
</dbReference>
<evidence type="ECO:0000313" key="18">
    <source>
        <dbReference type="EMBL" id="SEU10531.1"/>
    </source>
</evidence>
<evidence type="ECO:0000256" key="3">
    <source>
        <dbReference type="ARBA" id="ARBA00022485"/>
    </source>
</evidence>
<dbReference type="InterPro" id="IPR006067">
    <property type="entry name" value="NO2/SO3_Rdtase_4Fe4S_dom"/>
</dbReference>
<evidence type="ECO:0000256" key="8">
    <source>
        <dbReference type="ARBA" id="ARBA00023002"/>
    </source>
</evidence>